<reference evidence="1 2" key="1">
    <citation type="submission" date="2024-03" db="EMBL/GenBank/DDBJ databases">
        <title>Ignisphaera cupida sp. nov., a hyperthermophilic hydrolytic archaeon from a hot spring of Kamchatka, and proposal of Ignisphaeraceae fam. nov.</title>
        <authorList>
            <person name="Podosokorskaya O.A."/>
            <person name="Elcheninov A.G."/>
            <person name="Maltseva A.I."/>
            <person name="Zayulina K.S."/>
            <person name="Novikov A."/>
            <person name="Merkel A.Y."/>
        </authorList>
    </citation>
    <scope>NUCLEOTIDE SEQUENCE [LARGE SCALE GENOMIC DNA]</scope>
    <source>
        <strain evidence="1 2">38H-sp</strain>
    </source>
</reference>
<keyword evidence="2" id="KW-1185">Reference proteome</keyword>
<dbReference type="Proteomes" id="UP001466331">
    <property type="component" value="Unassembled WGS sequence"/>
</dbReference>
<dbReference type="EMBL" id="JBCHKQ010000001">
    <property type="protein sequence ID" value="MEM5946929.1"/>
    <property type="molecule type" value="Genomic_DNA"/>
</dbReference>
<organism evidence="1 2">
    <name type="scientific">Rarispira pelagica</name>
    <dbReference type="NCBI Taxonomy" id="3141764"/>
    <lineage>
        <taxon>Bacteria</taxon>
        <taxon>Pseudomonadati</taxon>
        <taxon>Spirochaetota</taxon>
        <taxon>Spirochaetia</taxon>
        <taxon>Winmispirales</taxon>
        <taxon>Winmispiraceae</taxon>
        <taxon>Rarispira</taxon>
    </lineage>
</organism>
<gene>
    <name evidence="1" type="ORF">WKV44_00050</name>
</gene>
<name>A0ABU9U8C2_9SPIR</name>
<accession>A0ABU9U8C2</accession>
<evidence type="ECO:0000313" key="2">
    <source>
        <dbReference type="Proteomes" id="UP001466331"/>
    </source>
</evidence>
<evidence type="ECO:0000313" key="1">
    <source>
        <dbReference type="EMBL" id="MEM5946929.1"/>
    </source>
</evidence>
<proteinExistence type="predicted"/>
<dbReference type="RefSeq" id="WP_420068383.1">
    <property type="nucleotide sequence ID" value="NZ_JBCHKQ010000001.1"/>
</dbReference>
<protein>
    <submittedName>
        <fullName evidence="1">Uncharacterized protein</fullName>
    </submittedName>
</protein>
<sequence>MNKRIKEIRERARKLENLANWLEWLEKEKSATVQVFYSKLPDRYKLINKQKIIRDLRKGKKIPGVVIEDDIENGQIYLVEIRDKDKWGY</sequence>
<comment type="caution">
    <text evidence="1">The sequence shown here is derived from an EMBL/GenBank/DDBJ whole genome shotgun (WGS) entry which is preliminary data.</text>
</comment>